<sequence>MSLSMTDAALAVLGLALAATVLRMARGPSAADRVVAVDLAFVIVLGAFALLAVREDDATPLALVLVGTLVGFLTTAALARRAEGGPR</sequence>
<dbReference type="EMBL" id="FOLM01000001">
    <property type="protein sequence ID" value="SFC03183.1"/>
    <property type="molecule type" value="Genomic_DNA"/>
</dbReference>
<dbReference type="AlphaFoldDB" id="A0A1I1G1K2"/>
<dbReference type="GO" id="GO:0015385">
    <property type="term" value="F:sodium:proton antiporter activity"/>
    <property type="evidence" value="ECO:0007669"/>
    <property type="project" value="TreeGrafter"/>
</dbReference>
<organism evidence="9 10">
    <name type="scientific">Streptomyces aidingensis</name>
    <dbReference type="NCBI Taxonomy" id="910347"/>
    <lineage>
        <taxon>Bacteria</taxon>
        <taxon>Bacillati</taxon>
        <taxon>Actinomycetota</taxon>
        <taxon>Actinomycetes</taxon>
        <taxon>Kitasatosporales</taxon>
        <taxon>Streptomycetaceae</taxon>
        <taxon>Streptomyces</taxon>
    </lineage>
</organism>
<evidence type="ECO:0000313" key="9">
    <source>
        <dbReference type="EMBL" id="SFC03183.1"/>
    </source>
</evidence>
<evidence type="ECO:0000256" key="5">
    <source>
        <dbReference type="ARBA" id="ARBA00022692"/>
    </source>
</evidence>
<evidence type="ECO:0000256" key="6">
    <source>
        <dbReference type="ARBA" id="ARBA00022989"/>
    </source>
</evidence>
<keyword evidence="7 8" id="KW-0472">Membrane</keyword>
<comment type="similarity">
    <text evidence="2">Belongs to the CPA3 antiporters (TC 2.A.63) subunit F family.</text>
</comment>
<keyword evidence="4" id="KW-1003">Cell membrane</keyword>
<name>A0A1I1G1K2_9ACTN</name>
<dbReference type="Proteomes" id="UP000199207">
    <property type="component" value="Unassembled WGS sequence"/>
</dbReference>
<comment type="subcellular location">
    <subcellularLocation>
        <location evidence="1">Cell membrane</location>
        <topology evidence="1">Multi-pass membrane protein</topology>
    </subcellularLocation>
</comment>
<keyword evidence="5 8" id="KW-0812">Transmembrane</keyword>
<evidence type="ECO:0000256" key="2">
    <source>
        <dbReference type="ARBA" id="ARBA00009212"/>
    </source>
</evidence>
<evidence type="ECO:0000256" key="8">
    <source>
        <dbReference type="SAM" id="Phobius"/>
    </source>
</evidence>
<evidence type="ECO:0000256" key="3">
    <source>
        <dbReference type="ARBA" id="ARBA00022448"/>
    </source>
</evidence>
<evidence type="ECO:0000313" key="10">
    <source>
        <dbReference type="Proteomes" id="UP000199207"/>
    </source>
</evidence>
<dbReference type="Pfam" id="PF04066">
    <property type="entry name" value="MrpF_PhaF"/>
    <property type="match status" value="1"/>
</dbReference>
<gene>
    <name evidence="9" type="ORF">SAMN05421773_101884</name>
</gene>
<keyword evidence="6 8" id="KW-1133">Transmembrane helix</keyword>
<dbReference type="PANTHER" id="PTHR34702:SF1">
    <property type="entry name" value="NA(+)_H(+) ANTIPORTER SUBUNIT F"/>
    <property type="match status" value="1"/>
</dbReference>
<evidence type="ECO:0000256" key="4">
    <source>
        <dbReference type="ARBA" id="ARBA00022475"/>
    </source>
</evidence>
<feature type="transmembrane region" description="Helical" evidence="8">
    <location>
        <begin position="34"/>
        <end position="53"/>
    </location>
</feature>
<protein>
    <submittedName>
        <fullName evidence="9">Multicomponent Na+:H+ antiporter subunit F</fullName>
    </submittedName>
</protein>
<keyword evidence="3" id="KW-0813">Transport</keyword>
<feature type="transmembrane region" description="Helical" evidence="8">
    <location>
        <begin position="60"/>
        <end position="79"/>
    </location>
</feature>
<accession>A0A1I1G1K2</accession>
<keyword evidence="10" id="KW-1185">Reference proteome</keyword>
<dbReference type="GO" id="GO:0005886">
    <property type="term" value="C:plasma membrane"/>
    <property type="evidence" value="ECO:0007669"/>
    <property type="project" value="UniProtKB-SubCell"/>
</dbReference>
<dbReference type="PANTHER" id="PTHR34702">
    <property type="entry name" value="NA(+)/H(+) ANTIPORTER SUBUNIT F1"/>
    <property type="match status" value="1"/>
</dbReference>
<reference evidence="9 10" key="1">
    <citation type="submission" date="2016-10" db="EMBL/GenBank/DDBJ databases">
        <authorList>
            <person name="de Groot N.N."/>
        </authorList>
    </citation>
    <scope>NUCLEOTIDE SEQUENCE [LARGE SCALE GENOMIC DNA]</scope>
    <source>
        <strain evidence="9 10">CGMCC 4.5739</strain>
    </source>
</reference>
<proteinExistence type="inferred from homology"/>
<dbReference type="STRING" id="910347.SAMN05421773_101884"/>
<dbReference type="InterPro" id="IPR007208">
    <property type="entry name" value="MrpF/PhaF-like"/>
</dbReference>
<evidence type="ECO:0000256" key="7">
    <source>
        <dbReference type="ARBA" id="ARBA00023136"/>
    </source>
</evidence>
<evidence type="ECO:0000256" key="1">
    <source>
        <dbReference type="ARBA" id="ARBA00004651"/>
    </source>
</evidence>
<dbReference type="RefSeq" id="WP_217652355.1">
    <property type="nucleotide sequence ID" value="NZ_FOLM01000001.1"/>
</dbReference>